<proteinExistence type="predicted"/>
<dbReference type="Proteomes" id="UP000034805">
    <property type="component" value="Unassembled WGS sequence"/>
</dbReference>
<dbReference type="AlphaFoldDB" id="A0A0P7U5A3"/>
<name>A0A0P7U5A3_SCLFO</name>
<evidence type="ECO:0000313" key="2">
    <source>
        <dbReference type="Proteomes" id="UP000034805"/>
    </source>
</evidence>
<dbReference type="EMBL" id="JARO02008656">
    <property type="protein sequence ID" value="KPP62464.1"/>
    <property type="molecule type" value="Genomic_DNA"/>
</dbReference>
<reference evidence="1 2" key="1">
    <citation type="submission" date="2015-08" db="EMBL/GenBank/DDBJ databases">
        <title>The genome of the Asian arowana (Scleropages formosus).</title>
        <authorList>
            <person name="Tan M.H."/>
            <person name="Gan H.M."/>
            <person name="Croft L.J."/>
            <person name="Austin C.M."/>
        </authorList>
    </citation>
    <scope>NUCLEOTIDE SEQUENCE [LARGE SCALE GENOMIC DNA]</scope>
    <source>
        <strain evidence="1">Aro1</strain>
    </source>
</reference>
<protein>
    <submittedName>
        <fullName evidence="1">Uncharacterized protein</fullName>
    </submittedName>
</protein>
<gene>
    <name evidence="1" type="ORF">Z043_119355</name>
</gene>
<accession>A0A0P7U5A3</accession>
<organism evidence="1 2">
    <name type="scientific">Scleropages formosus</name>
    <name type="common">Asian bonytongue</name>
    <name type="synonym">Osteoglossum formosum</name>
    <dbReference type="NCBI Taxonomy" id="113540"/>
    <lineage>
        <taxon>Eukaryota</taxon>
        <taxon>Metazoa</taxon>
        <taxon>Chordata</taxon>
        <taxon>Craniata</taxon>
        <taxon>Vertebrata</taxon>
        <taxon>Euteleostomi</taxon>
        <taxon>Actinopterygii</taxon>
        <taxon>Neopterygii</taxon>
        <taxon>Teleostei</taxon>
        <taxon>Osteoglossocephala</taxon>
        <taxon>Osteoglossomorpha</taxon>
        <taxon>Osteoglossiformes</taxon>
        <taxon>Osteoglossidae</taxon>
        <taxon>Scleropages</taxon>
    </lineage>
</organism>
<sequence>MYIRNLCYMLSWREKLKLSHCKAQEQIFNLQVALINHELSHSVLSVGDWDVPQPPPRLMLKLKVPKVIIGNGKTSSKSNRTLFRS</sequence>
<evidence type="ECO:0000313" key="1">
    <source>
        <dbReference type="EMBL" id="KPP62464.1"/>
    </source>
</evidence>
<comment type="caution">
    <text evidence="1">The sequence shown here is derived from an EMBL/GenBank/DDBJ whole genome shotgun (WGS) entry which is preliminary data.</text>
</comment>